<feature type="repeat" description="ANK" evidence="3">
    <location>
        <begin position="111"/>
        <end position="138"/>
    </location>
</feature>
<feature type="non-terminal residue" evidence="4">
    <location>
        <position position="138"/>
    </location>
</feature>
<dbReference type="Pfam" id="PF00023">
    <property type="entry name" value="Ank"/>
    <property type="match status" value="1"/>
</dbReference>
<dbReference type="PROSITE" id="PS50297">
    <property type="entry name" value="ANK_REP_REGION"/>
    <property type="match status" value="2"/>
</dbReference>
<evidence type="ECO:0000256" key="3">
    <source>
        <dbReference type="PROSITE-ProRule" id="PRU00023"/>
    </source>
</evidence>
<evidence type="ECO:0000256" key="1">
    <source>
        <dbReference type="ARBA" id="ARBA00022737"/>
    </source>
</evidence>
<dbReference type="InterPro" id="IPR002110">
    <property type="entry name" value="Ankyrin_rpt"/>
</dbReference>
<keyword evidence="2 3" id="KW-0040">ANK repeat</keyword>
<dbReference type="SUPFAM" id="SSF48403">
    <property type="entry name" value="Ankyrin repeat"/>
    <property type="match status" value="1"/>
</dbReference>
<evidence type="ECO:0000256" key="2">
    <source>
        <dbReference type="ARBA" id="ARBA00023043"/>
    </source>
</evidence>
<keyword evidence="5" id="KW-1185">Reference proteome</keyword>
<dbReference type="EMBL" id="JAULSU010000002">
    <property type="protein sequence ID" value="KAK0627838.1"/>
    <property type="molecule type" value="Genomic_DNA"/>
</dbReference>
<dbReference type="SMART" id="SM00248">
    <property type="entry name" value="ANK"/>
    <property type="match status" value="3"/>
</dbReference>
<dbReference type="InterPro" id="IPR036770">
    <property type="entry name" value="Ankyrin_rpt-contain_sf"/>
</dbReference>
<evidence type="ECO:0000313" key="5">
    <source>
        <dbReference type="Proteomes" id="UP001175000"/>
    </source>
</evidence>
<protein>
    <submittedName>
        <fullName evidence="4">Ankyrin repeat-containing domain protein</fullName>
    </submittedName>
</protein>
<dbReference type="Pfam" id="PF12796">
    <property type="entry name" value="Ank_2"/>
    <property type="match status" value="1"/>
</dbReference>
<reference evidence="4" key="1">
    <citation type="submission" date="2023-06" db="EMBL/GenBank/DDBJ databases">
        <title>Genome-scale phylogeny and comparative genomics of the fungal order Sordariales.</title>
        <authorList>
            <consortium name="Lawrence Berkeley National Laboratory"/>
            <person name="Hensen N."/>
            <person name="Bonometti L."/>
            <person name="Westerberg I."/>
            <person name="Brannstrom I.O."/>
            <person name="Guillou S."/>
            <person name="Cros-Aarteil S."/>
            <person name="Calhoun S."/>
            <person name="Haridas S."/>
            <person name="Kuo A."/>
            <person name="Mondo S."/>
            <person name="Pangilinan J."/>
            <person name="Riley R."/>
            <person name="Labutti K."/>
            <person name="Andreopoulos B."/>
            <person name="Lipzen A."/>
            <person name="Chen C."/>
            <person name="Yanf M."/>
            <person name="Daum C."/>
            <person name="Ng V."/>
            <person name="Clum A."/>
            <person name="Steindorff A."/>
            <person name="Ohm R."/>
            <person name="Martin F."/>
            <person name="Silar P."/>
            <person name="Natvig D."/>
            <person name="Lalanne C."/>
            <person name="Gautier V."/>
            <person name="Ament-Velasquez S.L."/>
            <person name="Kruys A."/>
            <person name="Hutchinson M.I."/>
            <person name="Powell A.J."/>
            <person name="Barry K."/>
            <person name="Miller A.N."/>
            <person name="Grigoriev I.V."/>
            <person name="Debuchy R."/>
            <person name="Gladieux P."/>
            <person name="Thoren M.H."/>
            <person name="Johannesson H."/>
        </authorList>
    </citation>
    <scope>NUCLEOTIDE SEQUENCE</scope>
    <source>
        <strain evidence="4">CBS 606.72</strain>
    </source>
</reference>
<dbReference type="Gene3D" id="1.25.40.20">
    <property type="entry name" value="Ankyrin repeat-containing domain"/>
    <property type="match status" value="1"/>
</dbReference>
<name>A0AA39X5S9_9PEZI</name>
<evidence type="ECO:0000313" key="4">
    <source>
        <dbReference type="EMBL" id="KAK0627838.1"/>
    </source>
</evidence>
<feature type="repeat" description="ANK" evidence="3">
    <location>
        <begin position="42"/>
        <end position="74"/>
    </location>
</feature>
<proteinExistence type="predicted"/>
<gene>
    <name evidence="4" type="ORF">B0T14DRAFT_423307</name>
</gene>
<keyword evidence="1" id="KW-0677">Repeat</keyword>
<dbReference type="PROSITE" id="PS50088">
    <property type="entry name" value="ANK_REPEAT"/>
    <property type="match status" value="2"/>
</dbReference>
<dbReference type="AlphaFoldDB" id="A0AA39X5S9"/>
<dbReference type="Proteomes" id="UP001175000">
    <property type="component" value="Unassembled WGS sequence"/>
</dbReference>
<sequence length="138" mass="14589">MTPQQASEDLGFSLCRAARYGWVEVVEMLIELRAGVSARDKWGRSPLHYACEQGEFAIAKSLLANGADANSVDEWGGTPLLLATIAGADDIVSLLLKYDAAETISTRGGTRGSTPLIASVRIGNIKITKLLLSSGAPL</sequence>
<comment type="caution">
    <text evidence="4">The sequence shown here is derived from an EMBL/GenBank/DDBJ whole genome shotgun (WGS) entry which is preliminary data.</text>
</comment>
<organism evidence="4 5">
    <name type="scientific">Immersiella caudata</name>
    <dbReference type="NCBI Taxonomy" id="314043"/>
    <lineage>
        <taxon>Eukaryota</taxon>
        <taxon>Fungi</taxon>
        <taxon>Dikarya</taxon>
        <taxon>Ascomycota</taxon>
        <taxon>Pezizomycotina</taxon>
        <taxon>Sordariomycetes</taxon>
        <taxon>Sordariomycetidae</taxon>
        <taxon>Sordariales</taxon>
        <taxon>Lasiosphaeriaceae</taxon>
        <taxon>Immersiella</taxon>
    </lineage>
</organism>
<dbReference type="PANTHER" id="PTHR24171">
    <property type="entry name" value="ANKYRIN REPEAT DOMAIN-CONTAINING PROTEIN 39-RELATED"/>
    <property type="match status" value="1"/>
</dbReference>
<dbReference type="PRINTS" id="PR01415">
    <property type="entry name" value="ANKYRIN"/>
</dbReference>
<accession>A0AA39X5S9</accession>